<dbReference type="EC" id="4.2.1.136" evidence="6"/>
<keyword evidence="5 6" id="KW-0456">Lyase</keyword>
<feature type="binding site" evidence="6">
    <location>
        <position position="43"/>
    </location>
    <ligand>
        <name>(6S)-NADPHX</name>
        <dbReference type="ChEBI" id="CHEBI:64076"/>
    </ligand>
</feature>
<keyword evidence="4 6" id="KW-0520">NAD</keyword>
<feature type="domain" description="YjeF C-terminal" evidence="7">
    <location>
        <begin position="8"/>
        <end position="288"/>
    </location>
</feature>
<dbReference type="OrthoDB" id="9806925at2"/>
<dbReference type="PANTHER" id="PTHR12592:SF0">
    <property type="entry name" value="ATP-DEPENDENT (S)-NAD(P)H-HYDRATE DEHYDRATASE"/>
    <property type="match status" value="1"/>
</dbReference>
<dbReference type="NCBIfam" id="TIGR00196">
    <property type="entry name" value="yjeF_cterm"/>
    <property type="match status" value="1"/>
</dbReference>
<feature type="binding site" evidence="6">
    <location>
        <position position="107"/>
    </location>
    <ligand>
        <name>(6S)-NADPHX</name>
        <dbReference type="ChEBI" id="CHEBI:64076"/>
    </ligand>
</feature>
<comment type="cofactor">
    <cofactor evidence="6">
        <name>Mg(2+)</name>
        <dbReference type="ChEBI" id="CHEBI:18420"/>
    </cofactor>
</comment>
<feature type="binding site" evidence="6">
    <location>
        <begin position="200"/>
        <end position="204"/>
    </location>
    <ligand>
        <name>AMP</name>
        <dbReference type="ChEBI" id="CHEBI:456215"/>
    </ligand>
</feature>
<dbReference type="Gene3D" id="3.40.1190.20">
    <property type="match status" value="1"/>
</dbReference>
<evidence type="ECO:0000256" key="4">
    <source>
        <dbReference type="ARBA" id="ARBA00023027"/>
    </source>
</evidence>
<dbReference type="HAMAP" id="MF_01965">
    <property type="entry name" value="NADHX_dehydratase"/>
    <property type="match status" value="1"/>
</dbReference>
<dbReference type="EMBL" id="QICD01000029">
    <property type="protein sequence ID" value="RNL39975.1"/>
    <property type="molecule type" value="Genomic_DNA"/>
</dbReference>
<evidence type="ECO:0000256" key="2">
    <source>
        <dbReference type="ARBA" id="ARBA00022840"/>
    </source>
</evidence>
<dbReference type="GO" id="GO:0110051">
    <property type="term" value="P:metabolite repair"/>
    <property type="evidence" value="ECO:0007669"/>
    <property type="project" value="TreeGrafter"/>
</dbReference>
<comment type="caution">
    <text evidence="8">The sequence shown here is derived from an EMBL/GenBank/DDBJ whole genome shotgun (WGS) entry which is preliminary data.</text>
</comment>
<dbReference type="GO" id="GO:0046496">
    <property type="term" value="P:nicotinamide nucleotide metabolic process"/>
    <property type="evidence" value="ECO:0007669"/>
    <property type="project" value="UniProtKB-UniRule"/>
</dbReference>
<dbReference type="GO" id="GO:0052856">
    <property type="term" value="F:NAD(P)HX epimerase activity"/>
    <property type="evidence" value="ECO:0007669"/>
    <property type="project" value="TreeGrafter"/>
</dbReference>
<proteinExistence type="inferred from homology"/>
<comment type="catalytic activity">
    <reaction evidence="6">
        <text>(6S)-NADPHX + ADP = AMP + phosphate + NADPH + H(+)</text>
        <dbReference type="Rhea" id="RHEA:32235"/>
        <dbReference type="ChEBI" id="CHEBI:15378"/>
        <dbReference type="ChEBI" id="CHEBI:43474"/>
        <dbReference type="ChEBI" id="CHEBI:57783"/>
        <dbReference type="ChEBI" id="CHEBI:64076"/>
        <dbReference type="ChEBI" id="CHEBI:456215"/>
        <dbReference type="ChEBI" id="CHEBI:456216"/>
        <dbReference type="EC" id="4.2.1.136"/>
    </reaction>
</comment>
<comment type="similarity">
    <text evidence="6">Belongs to the NnrD/CARKD family.</text>
</comment>
<feature type="binding site" evidence="6">
    <location>
        <position position="229"/>
    </location>
    <ligand>
        <name>(6S)-NADPHX</name>
        <dbReference type="ChEBI" id="CHEBI:64076"/>
    </ligand>
</feature>
<gene>
    <name evidence="6" type="primary">nnrD</name>
    <name evidence="8" type="ORF">DMP08_10615</name>
</gene>
<reference evidence="9" key="1">
    <citation type="submission" date="2018-05" db="EMBL/GenBank/DDBJ databases">
        <title>Genome Sequencing of selected type strains of the family Eggerthellaceae.</title>
        <authorList>
            <person name="Danylec N."/>
            <person name="Stoll D.A."/>
            <person name="Doetsch A."/>
            <person name="Huch M."/>
        </authorList>
    </citation>
    <scope>NUCLEOTIDE SEQUENCE [LARGE SCALE GENOMIC DNA]</scope>
    <source>
        <strain evidence="9">DSM 16106</strain>
    </source>
</reference>
<dbReference type="GO" id="GO:0052855">
    <property type="term" value="F:ADP-dependent NAD(P)H-hydrate dehydratase activity"/>
    <property type="evidence" value="ECO:0007669"/>
    <property type="project" value="UniProtKB-UniRule"/>
</dbReference>
<dbReference type="SUPFAM" id="SSF53613">
    <property type="entry name" value="Ribokinase-like"/>
    <property type="match status" value="1"/>
</dbReference>
<sequence>MDGVRTCTLGELAALLPLPAEDANKYSRGKLTAVVGSARYPGAACLTACAAERMGAGYTEVVTHDRAVDLVRAASHSLVVRPRSTFSAADLAPSRPGKPCAYAVGSGFDSTDGESARLVHALIKHAEAPVLVDGGGLDALACAKGRRLLKQRFVRGLSTVITPHAGEAARLAVPFSLPLDDPAALARLIALAYGVIALVKGPVTYASDGDRVVCVEGGTPALAKAGTGDVLAGMTGALLAQGLGALDACVLAATLHAGAGRLAQARLTSVCSVAQDVIDEIPRAVSALIESGAQQCENGLLTATPPHVGALQ</sequence>
<keyword evidence="3 6" id="KW-0521">NADP</keyword>
<dbReference type="Proteomes" id="UP000278632">
    <property type="component" value="Unassembled WGS sequence"/>
</dbReference>
<comment type="function">
    <text evidence="6">Catalyzes the dehydration of the S-form of NAD(P)HX at the expense of ADP, which is converted to AMP. Together with NAD(P)HX epimerase, which catalyzes the epimerization of the S- and R-forms, the enzyme allows the repair of both epimers of NAD(P)HX, a damaged form of NAD(P)H that is a result of enzymatic or heat-dependent hydration.</text>
</comment>
<evidence type="ECO:0000256" key="6">
    <source>
        <dbReference type="HAMAP-Rule" id="MF_01965"/>
    </source>
</evidence>
<comment type="subunit">
    <text evidence="6">Homotetramer.</text>
</comment>
<evidence type="ECO:0000256" key="1">
    <source>
        <dbReference type="ARBA" id="ARBA00022741"/>
    </source>
</evidence>
<evidence type="ECO:0000313" key="9">
    <source>
        <dbReference type="Proteomes" id="UP000278632"/>
    </source>
</evidence>
<dbReference type="InterPro" id="IPR000631">
    <property type="entry name" value="CARKD"/>
</dbReference>
<accession>A0A3N0AYL3</accession>
<dbReference type="CDD" id="cd01171">
    <property type="entry name" value="YXKO-related"/>
    <property type="match status" value="1"/>
</dbReference>
<dbReference type="PROSITE" id="PS51383">
    <property type="entry name" value="YJEF_C_3"/>
    <property type="match status" value="1"/>
</dbReference>
<feature type="binding site" evidence="6">
    <location>
        <position position="228"/>
    </location>
    <ligand>
        <name>AMP</name>
        <dbReference type="ChEBI" id="CHEBI:456215"/>
    </ligand>
</feature>
<dbReference type="InterPro" id="IPR029056">
    <property type="entry name" value="Ribokinase-like"/>
</dbReference>
<keyword evidence="9" id="KW-1185">Reference proteome</keyword>
<organism evidence="8 9">
    <name type="scientific">Paraeggerthella hongkongensis</name>
    <dbReference type="NCBI Taxonomy" id="230658"/>
    <lineage>
        <taxon>Bacteria</taxon>
        <taxon>Bacillati</taxon>
        <taxon>Actinomycetota</taxon>
        <taxon>Coriobacteriia</taxon>
        <taxon>Eggerthellales</taxon>
        <taxon>Eggerthellaceae</taxon>
        <taxon>Paraeggerthella</taxon>
    </lineage>
</organism>
<feature type="binding site" evidence="6">
    <location>
        <position position="164"/>
    </location>
    <ligand>
        <name>(6S)-NADPHX</name>
        <dbReference type="ChEBI" id="CHEBI:64076"/>
    </ligand>
</feature>
<evidence type="ECO:0000259" key="7">
    <source>
        <dbReference type="PROSITE" id="PS51383"/>
    </source>
</evidence>
<evidence type="ECO:0000256" key="5">
    <source>
        <dbReference type="ARBA" id="ARBA00023239"/>
    </source>
</evidence>
<name>A0A3N0AYL3_9ACTN</name>
<dbReference type="RefSeq" id="WP_123192858.1">
    <property type="nucleotide sequence ID" value="NZ_QICD01000029.1"/>
</dbReference>
<keyword evidence="1 6" id="KW-0547">Nucleotide-binding</keyword>
<dbReference type="AlphaFoldDB" id="A0A3N0AYL3"/>
<evidence type="ECO:0000256" key="3">
    <source>
        <dbReference type="ARBA" id="ARBA00022857"/>
    </source>
</evidence>
<protein>
    <recommendedName>
        <fullName evidence="6">ADP-dependent (S)-NAD(P)H-hydrate dehydratase</fullName>
        <ecNumber evidence="6">4.2.1.136</ecNumber>
    </recommendedName>
    <alternativeName>
        <fullName evidence="6">ADP-dependent NAD(P)HX dehydratase</fullName>
    </alternativeName>
</protein>
<keyword evidence="2 6" id="KW-0067">ATP-binding</keyword>
<comment type="catalytic activity">
    <reaction evidence="6">
        <text>(6S)-NADHX + ADP = AMP + phosphate + NADH + H(+)</text>
        <dbReference type="Rhea" id="RHEA:32223"/>
        <dbReference type="ChEBI" id="CHEBI:15378"/>
        <dbReference type="ChEBI" id="CHEBI:43474"/>
        <dbReference type="ChEBI" id="CHEBI:57945"/>
        <dbReference type="ChEBI" id="CHEBI:64074"/>
        <dbReference type="ChEBI" id="CHEBI:456215"/>
        <dbReference type="ChEBI" id="CHEBI:456216"/>
        <dbReference type="EC" id="4.2.1.136"/>
    </reaction>
</comment>
<evidence type="ECO:0000313" key="8">
    <source>
        <dbReference type="EMBL" id="RNL39975.1"/>
    </source>
</evidence>
<dbReference type="Pfam" id="PF01256">
    <property type="entry name" value="Carb_kinase"/>
    <property type="match status" value="1"/>
</dbReference>
<dbReference type="PANTHER" id="PTHR12592">
    <property type="entry name" value="ATP-DEPENDENT (S)-NAD(P)H-HYDRATE DEHYDRATASE FAMILY MEMBER"/>
    <property type="match status" value="1"/>
</dbReference>
<dbReference type="GO" id="GO:0005524">
    <property type="term" value="F:ATP binding"/>
    <property type="evidence" value="ECO:0007669"/>
    <property type="project" value="UniProtKB-KW"/>
</dbReference>